<accession>A0AAD6FHE9</accession>
<dbReference type="PANTHER" id="PTHR11860">
    <property type="entry name" value="POLYMERIC-IMMUNOGLOBULIN RECEPTOR"/>
    <property type="match status" value="1"/>
</dbReference>
<gene>
    <name evidence="8" type="ORF">JOQ06_006628</name>
</gene>
<feature type="transmembrane region" description="Helical" evidence="5">
    <location>
        <begin position="279"/>
        <end position="302"/>
    </location>
</feature>
<reference evidence="8" key="1">
    <citation type="submission" date="2022-11" db="EMBL/GenBank/DDBJ databases">
        <title>Chromosome-level genome of Pogonophryne albipinna.</title>
        <authorList>
            <person name="Jo E."/>
        </authorList>
    </citation>
    <scope>NUCLEOTIDE SEQUENCE</scope>
    <source>
        <strain evidence="8">SGF0006</strain>
        <tissue evidence="8">Muscle</tissue>
    </source>
</reference>
<evidence type="ECO:0000313" key="9">
    <source>
        <dbReference type="Proteomes" id="UP001219934"/>
    </source>
</evidence>
<evidence type="ECO:0000256" key="4">
    <source>
        <dbReference type="SAM" id="MobiDB-lite"/>
    </source>
</evidence>
<dbReference type="GO" id="GO:0005886">
    <property type="term" value="C:plasma membrane"/>
    <property type="evidence" value="ECO:0007669"/>
    <property type="project" value="TreeGrafter"/>
</dbReference>
<feature type="region of interest" description="Disordered" evidence="4">
    <location>
        <begin position="239"/>
        <end position="273"/>
    </location>
</feature>
<dbReference type="InterPro" id="IPR050671">
    <property type="entry name" value="CD300_family_receptors"/>
</dbReference>
<dbReference type="Gene3D" id="2.60.40.10">
    <property type="entry name" value="Immunoglobulins"/>
    <property type="match status" value="2"/>
</dbReference>
<dbReference type="SMART" id="SM00409">
    <property type="entry name" value="IG"/>
    <property type="match status" value="2"/>
</dbReference>
<organism evidence="8 9">
    <name type="scientific">Pogonophryne albipinna</name>
    <dbReference type="NCBI Taxonomy" id="1090488"/>
    <lineage>
        <taxon>Eukaryota</taxon>
        <taxon>Metazoa</taxon>
        <taxon>Chordata</taxon>
        <taxon>Craniata</taxon>
        <taxon>Vertebrata</taxon>
        <taxon>Euteleostomi</taxon>
        <taxon>Actinopterygii</taxon>
        <taxon>Neopterygii</taxon>
        <taxon>Teleostei</taxon>
        <taxon>Neoteleostei</taxon>
        <taxon>Acanthomorphata</taxon>
        <taxon>Eupercaria</taxon>
        <taxon>Perciformes</taxon>
        <taxon>Notothenioidei</taxon>
        <taxon>Pogonophryne</taxon>
    </lineage>
</organism>
<keyword evidence="9" id="KW-1185">Reference proteome</keyword>
<dbReference type="InterPro" id="IPR013783">
    <property type="entry name" value="Ig-like_fold"/>
</dbReference>
<keyword evidence="2 5" id="KW-0812">Transmembrane</keyword>
<keyword evidence="5" id="KW-1133">Transmembrane helix</keyword>
<keyword evidence="6" id="KW-0732">Signal</keyword>
<dbReference type="PANTHER" id="PTHR11860:SF87">
    <property type="entry name" value="CMRF35-LIKE MOLECULE 8"/>
    <property type="match status" value="1"/>
</dbReference>
<name>A0AAD6FHE9_9TELE</name>
<evidence type="ECO:0000256" key="1">
    <source>
        <dbReference type="ARBA" id="ARBA00004370"/>
    </source>
</evidence>
<dbReference type="Proteomes" id="UP001219934">
    <property type="component" value="Unassembled WGS sequence"/>
</dbReference>
<proteinExistence type="predicted"/>
<feature type="chain" id="PRO_5042265389" description="Immunoglobulin domain-containing protein" evidence="6">
    <location>
        <begin position="22"/>
        <end position="379"/>
    </location>
</feature>
<evidence type="ECO:0000256" key="2">
    <source>
        <dbReference type="ARBA" id="ARBA00022692"/>
    </source>
</evidence>
<feature type="domain" description="Immunoglobulin" evidence="7">
    <location>
        <begin position="134"/>
        <end position="234"/>
    </location>
</feature>
<evidence type="ECO:0000313" key="8">
    <source>
        <dbReference type="EMBL" id="KAJ4933819.1"/>
    </source>
</evidence>
<dbReference type="InterPro" id="IPR003599">
    <property type="entry name" value="Ig_sub"/>
</dbReference>
<sequence>MEVSHTLICFFFLFSLQDGSTGLISAQLSVYSGIEGENVRVECFIPSYRIRKFFCKEPCEQEDILIETTDASAQRGRYRIDYKDGGFFVTITQLTKSDSGRYWCGAGTSLRKASYKNIEIIVVDAMLDGDRSAEKTIDARTGENIVVQCSFTRYGTKKFFCKEECGRDILVGPTYKDLKKGRYRIRYTQIIPTGYVLYVRIDQLTQSDSGWYRCGLGSRTYSKDRYQRFRLIVTDALTSSTPSSSVPSASTETSNQSESSTSSPASPKTTEQRETSTTVILYVSLTLVVLVIVSSLSVLVFCRKRICKAKEPREETRCASAPEAEDDPCQPAYSEINFVIVGSSHSGFHGDAECVIYSVPRVEASSDETPLYSTVNDPQ</sequence>
<evidence type="ECO:0000256" key="6">
    <source>
        <dbReference type="SAM" id="SignalP"/>
    </source>
</evidence>
<dbReference type="EMBL" id="JAPTMU010000012">
    <property type="protein sequence ID" value="KAJ4933819.1"/>
    <property type="molecule type" value="Genomic_DNA"/>
</dbReference>
<evidence type="ECO:0000259" key="7">
    <source>
        <dbReference type="SMART" id="SM00409"/>
    </source>
</evidence>
<comment type="caution">
    <text evidence="8">The sequence shown here is derived from an EMBL/GenBank/DDBJ whole genome shotgun (WGS) entry which is preliminary data.</text>
</comment>
<keyword evidence="3 5" id="KW-0472">Membrane</keyword>
<dbReference type="GO" id="GO:0004888">
    <property type="term" value="F:transmembrane signaling receptor activity"/>
    <property type="evidence" value="ECO:0007669"/>
    <property type="project" value="TreeGrafter"/>
</dbReference>
<dbReference type="AlphaFoldDB" id="A0AAD6FHE9"/>
<comment type="subcellular location">
    <subcellularLocation>
        <location evidence="1">Membrane</location>
    </subcellularLocation>
</comment>
<feature type="domain" description="Immunoglobulin" evidence="7">
    <location>
        <begin position="28"/>
        <end position="123"/>
    </location>
</feature>
<evidence type="ECO:0000256" key="5">
    <source>
        <dbReference type="SAM" id="Phobius"/>
    </source>
</evidence>
<evidence type="ECO:0000256" key="3">
    <source>
        <dbReference type="ARBA" id="ARBA00023136"/>
    </source>
</evidence>
<dbReference type="InterPro" id="IPR036179">
    <property type="entry name" value="Ig-like_dom_sf"/>
</dbReference>
<protein>
    <recommendedName>
        <fullName evidence="7">Immunoglobulin domain-containing protein</fullName>
    </recommendedName>
</protein>
<feature type="signal peptide" evidence="6">
    <location>
        <begin position="1"/>
        <end position="21"/>
    </location>
</feature>
<dbReference type="SUPFAM" id="SSF48726">
    <property type="entry name" value="Immunoglobulin"/>
    <property type="match status" value="2"/>
</dbReference>